<name>A0ABW9ZBI9_9FLAO</name>
<evidence type="ECO:0000256" key="2">
    <source>
        <dbReference type="ARBA" id="ARBA00005811"/>
    </source>
</evidence>
<sequence length="193" mass="20912">MAELNTGDGGGKKGGGKVRSKKANPTVDLTAMVDLAFLLITFFILTTTLSKPQSMNLALPDKPKIDDPVPPETPAWRTLTIVLGSDDKLVWYSGQPTAPLDGPTVSAYGKTGVRDLILNKKKMVDAQNRAEGADLEKSGLTIIIKPSKNSNYKNVVDILDEMAITEVKKYAIVDITPDDIKLLEQNSIYNAPQ</sequence>
<dbReference type="Proteomes" id="UP000798602">
    <property type="component" value="Unassembled WGS sequence"/>
</dbReference>
<evidence type="ECO:0000256" key="8">
    <source>
        <dbReference type="SAM" id="MobiDB-lite"/>
    </source>
</evidence>
<keyword evidence="5 9" id="KW-1133">Transmembrane helix</keyword>
<keyword evidence="4 7" id="KW-0812">Transmembrane</keyword>
<gene>
    <name evidence="10" type="ORF">GV828_09770</name>
</gene>
<evidence type="ECO:0000313" key="10">
    <source>
        <dbReference type="EMBL" id="NBL65486.1"/>
    </source>
</evidence>
<keyword evidence="11" id="KW-1185">Reference proteome</keyword>
<reference evidence="11" key="1">
    <citation type="submission" date="2020-01" db="EMBL/GenBank/DDBJ databases">
        <title>Sphingomonas sp. strain CSW-10.</title>
        <authorList>
            <person name="Chen W.-M."/>
        </authorList>
    </citation>
    <scope>NUCLEOTIDE SEQUENCE [LARGE SCALE GENOMIC DNA]</scope>
    <source>
        <strain evidence="11">NST-5</strain>
    </source>
</reference>
<dbReference type="PANTHER" id="PTHR30558">
    <property type="entry name" value="EXBD MEMBRANE COMPONENT OF PMF-DRIVEN MACROMOLECULE IMPORT SYSTEM"/>
    <property type="match status" value="1"/>
</dbReference>
<dbReference type="RefSeq" id="WP_166537312.1">
    <property type="nucleotide sequence ID" value="NZ_JAABLM010000011.1"/>
</dbReference>
<evidence type="ECO:0000313" key="11">
    <source>
        <dbReference type="Proteomes" id="UP000798602"/>
    </source>
</evidence>
<keyword evidence="6 9" id="KW-0472">Membrane</keyword>
<dbReference type="PANTHER" id="PTHR30558:SF3">
    <property type="entry name" value="BIOPOLYMER TRANSPORT PROTEIN EXBD-RELATED"/>
    <property type="match status" value="1"/>
</dbReference>
<comment type="similarity">
    <text evidence="2 7">Belongs to the ExbD/TolR family.</text>
</comment>
<evidence type="ECO:0000256" key="3">
    <source>
        <dbReference type="ARBA" id="ARBA00022475"/>
    </source>
</evidence>
<evidence type="ECO:0000256" key="7">
    <source>
        <dbReference type="RuleBase" id="RU003879"/>
    </source>
</evidence>
<evidence type="ECO:0000256" key="9">
    <source>
        <dbReference type="SAM" id="Phobius"/>
    </source>
</evidence>
<dbReference type="InterPro" id="IPR003400">
    <property type="entry name" value="ExbD"/>
</dbReference>
<organism evidence="10 11">
    <name type="scientific">Flavobacterium ichthyis</name>
    <dbReference type="NCBI Taxonomy" id="2698827"/>
    <lineage>
        <taxon>Bacteria</taxon>
        <taxon>Pseudomonadati</taxon>
        <taxon>Bacteroidota</taxon>
        <taxon>Flavobacteriia</taxon>
        <taxon>Flavobacteriales</taxon>
        <taxon>Flavobacteriaceae</taxon>
        <taxon>Flavobacterium</taxon>
    </lineage>
</organism>
<comment type="subcellular location">
    <subcellularLocation>
        <location evidence="1">Cell membrane</location>
        <topology evidence="1">Single-pass membrane protein</topology>
    </subcellularLocation>
    <subcellularLocation>
        <location evidence="7">Cell membrane</location>
        <topology evidence="7">Single-pass type II membrane protein</topology>
    </subcellularLocation>
</comment>
<dbReference type="EMBL" id="JAABLM010000011">
    <property type="protein sequence ID" value="NBL65486.1"/>
    <property type="molecule type" value="Genomic_DNA"/>
</dbReference>
<feature type="transmembrane region" description="Helical" evidence="9">
    <location>
        <begin position="29"/>
        <end position="49"/>
    </location>
</feature>
<evidence type="ECO:0000256" key="4">
    <source>
        <dbReference type="ARBA" id="ARBA00022692"/>
    </source>
</evidence>
<keyword evidence="7" id="KW-0653">Protein transport</keyword>
<proteinExistence type="inferred from homology"/>
<dbReference type="Pfam" id="PF02472">
    <property type="entry name" value="ExbD"/>
    <property type="match status" value="1"/>
</dbReference>
<evidence type="ECO:0000256" key="5">
    <source>
        <dbReference type="ARBA" id="ARBA00022989"/>
    </source>
</evidence>
<keyword evidence="3" id="KW-1003">Cell membrane</keyword>
<comment type="caution">
    <text evidence="10">The sequence shown here is derived from an EMBL/GenBank/DDBJ whole genome shotgun (WGS) entry which is preliminary data.</text>
</comment>
<feature type="region of interest" description="Disordered" evidence="8">
    <location>
        <begin position="1"/>
        <end position="22"/>
    </location>
</feature>
<evidence type="ECO:0000256" key="1">
    <source>
        <dbReference type="ARBA" id="ARBA00004162"/>
    </source>
</evidence>
<protein>
    <submittedName>
        <fullName evidence="10">Biopolymer transporter ExbD</fullName>
    </submittedName>
</protein>
<evidence type="ECO:0000256" key="6">
    <source>
        <dbReference type="ARBA" id="ARBA00023136"/>
    </source>
</evidence>
<accession>A0ABW9ZBI9</accession>
<keyword evidence="7" id="KW-0813">Transport</keyword>